<name>A0A392W6A6_9FABA</name>
<accession>A0A392W6A6</accession>
<sequence length="34" mass="3437">CESSIHSAAPQAEAFFIHTLVLGPPLLCSTGPAA</sequence>
<dbReference type="EMBL" id="LXQA011382592">
    <property type="protein sequence ID" value="MCI95293.1"/>
    <property type="molecule type" value="Genomic_DNA"/>
</dbReference>
<proteinExistence type="predicted"/>
<keyword evidence="2" id="KW-1185">Reference proteome</keyword>
<organism evidence="1 2">
    <name type="scientific">Trifolium medium</name>
    <dbReference type="NCBI Taxonomy" id="97028"/>
    <lineage>
        <taxon>Eukaryota</taxon>
        <taxon>Viridiplantae</taxon>
        <taxon>Streptophyta</taxon>
        <taxon>Embryophyta</taxon>
        <taxon>Tracheophyta</taxon>
        <taxon>Spermatophyta</taxon>
        <taxon>Magnoliopsida</taxon>
        <taxon>eudicotyledons</taxon>
        <taxon>Gunneridae</taxon>
        <taxon>Pentapetalae</taxon>
        <taxon>rosids</taxon>
        <taxon>fabids</taxon>
        <taxon>Fabales</taxon>
        <taxon>Fabaceae</taxon>
        <taxon>Papilionoideae</taxon>
        <taxon>50 kb inversion clade</taxon>
        <taxon>NPAAA clade</taxon>
        <taxon>Hologalegina</taxon>
        <taxon>IRL clade</taxon>
        <taxon>Trifolieae</taxon>
        <taxon>Trifolium</taxon>
    </lineage>
</organism>
<protein>
    <submittedName>
        <fullName evidence="1">Uncharacterized protein</fullName>
    </submittedName>
</protein>
<evidence type="ECO:0000313" key="1">
    <source>
        <dbReference type="EMBL" id="MCI95293.1"/>
    </source>
</evidence>
<reference evidence="1 2" key="1">
    <citation type="journal article" date="2018" name="Front. Plant Sci.">
        <title>Red Clover (Trifolium pratense) and Zigzag Clover (T. medium) - A Picture of Genomic Similarities and Differences.</title>
        <authorList>
            <person name="Dluhosova J."/>
            <person name="Istvanek J."/>
            <person name="Nedelnik J."/>
            <person name="Repkova J."/>
        </authorList>
    </citation>
    <scope>NUCLEOTIDE SEQUENCE [LARGE SCALE GENOMIC DNA]</scope>
    <source>
        <strain evidence="2">cv. 10/8</strain>
        <tissue evidence="1">Leaf</tissue>
    </source>
</reference>
<evidence type="ECO:0000313" key="2">
    <source>
        <dbReference type="Proteomes" id="UP000265520"/>
    </source>
</evidence>
<comment type="caution">
    <text evidence="1">The sequence shown here is derived from an EMBL/GenBank/DDBJ whole genome shotgun (WGS) entry which is preliminary data.</text>
</comment>
<feature type="non-terminal residue" evidence="1">
    <location>
        <position position="1"/>
    </location>
</feature>
<dbReference type="AlphaFoldDB" id="A0A392W6A6"/>
<dbReference type="Proteomes" id="UP000265520">
    <property type="component" value="Unassembled WGS sequence"/>
</dbReference>